<dbReference type="PANTHER" id="PTHR12899:SF3">
    <property type="entry name" value="LARGE RIBOSOMAL SUBUNIT PROTEIN UL18M"/>
    <property type="match status" value="1"/>
</dbReference>
<dbReference type="NCBIfam" id="TIGR00060">
    <property type="entry name" value="L18_bact"/>
    <property type="match status" value="1"/>
</dbReference>
<sequence>VQGTSQRPRLSVFRSARHISVQVIDDATGNTLVSATTLQAGVADGLTGVAAATEVGRTVAERARAAGIDAVVFDRGGYLYHGRVAALADAARDAGLEF</sequence>
<evidence type="ECO:0000256" key="2">
    <source>
        <dbReference type="ARBA" id="ARBA00022730"/>
    </source>
</evidence>
<evidence type="ECO:0000256" key="5">
    <source>
        <dbReference type="ARBA" id="ARBA00023274"/>
    </source>
</evidence>
<dbReference type="GO" id="GO:0022625">
    <property type="term" value="C:cytosolic large ribosomal subunit"/>
    <property type="evidence" value="ECO:0007669"/>
    <property type="project" value="TreeGrafter"/>
</dbReference>
<keyword evidence="4" id="KW-0689">Ribosomal protein</keyword>
<dbReference type="SUPFAM" id="SSF53137">
    <property type="entry name" value="Translational machinery components"/>
    <property type="match status" value="1"/>
</dbReference>
<evidence type="ECO:0000313" key="6">
    <source>
        <dbReference type="EMBL" id="SVC07486.1"/>
    </source>
</evidence>
<keyword evidence="5" id="KW-0687">Ribonucleoprotein</keyword>
<dbReference type="Gene3D" id="3.30.420.100">
    <property type="match status" value="1"/>
</dbReference>
<dbReference type="Pfam" id="PF00861">
    <property type="entry name" value="Ribosomal_L18p"/>
    <property type="match status" value="1"/>
</dbReference>
<keyword evidence="3" id="KW-0694">RNA-binding</keyword>
<dbReference type="PANTHER" id="PTHR12899">
    <property type="entry name" value="39S RIBOSOMAL PROTEIN L18, MITOCHONDRIAL"/>
    <property type="match status" value="1"/>
</dbReference>
<proteinExistence type="inferred from homology"/>
<evidence type="ECO:0000256" key="1">
    <source>
        <dbReference type="ARBA" id="ARBA00007116"/>
    </source>
</evidence>
<dbReference type="InterPro" id="IPR004389">
    <property type="entry name" value="Ribosomal_uL18_bac-type"/>
</dbReference>
<gene>
    <name evidence="6" type="ORF">METZ01_LOCUS260340</name>
</gene>
<feature type="non-terminal residue" evidence="6">
    <location>
        <position position="1"/>
    </location>
</feature>
<evidence type="ECO:0000256" key="3">
    <source>
        <dbReference type="ARBA" id="ARBA00022884"/>
    </source>
</evidence>
<dbReference type="GO" id="GO:0003735">
    <property type="term" value="F:structural constituent of ribosome"/>
    <property type="evidence" value="ECO:0007669"/>
    <property type="project" value="InterPro"/>
</dbReference>
<evidence type="ECO:0000256" key="4">
    <source>
        <dbReference type="ARBA" id="ARBA00022980"/>
    </source>
</evidence>
<evidence type="ECO:0008006" key="7">
    <source>
        <dbReference type="Google" id="ProtNLM"/>
    </source>
</evidence>
<accession>A0A382J6H1</accession>
<comment type="similarity">
    <text evidence="1">Belongs to the universal ribosomal protein uL18 family.</text>
</comment>
<dbReference type="GO" id="GO:0008097">
    <property type="term" value="F:5S rRNA binding"/>
    <property type="evidence" value="ECO:0007669"/>
    <property type="project" value="TreeGrafter"/>
</dbReference>
<protein>
    <recommendedName>
        <fullName evidence="7">50S ribosomal protein L18</fullName>
    </recommendedName>
</protein>
<dbReference type="FunFam" id="3.30.420.100:FF:000001">
    <property type="entry name" value="50S ribosomal protein L18"/>
    <property type="match status" value="1"/>
</dbReference>
<reference evidence="6" key="1">
    <citation type="submission" date="2018-05" db="EMBL/GenBank/DDBJ databases">
        <authorList>
            <person name="Lanie J.A."/>
            <person name="Ng W.-L."/>
            <person name="Kazmierczak K.M."/>
            <person name="Andrzejewski T.M."/>
            <person name="Davidsen T.M."/>
            <person name="Wayne K.J."/>
            <person name="Tettelin H."/>
            <person name="Glass J.I."/>
            <person name="Rusch D."/>
            <person name="Podicherti R."/>
            <person name="Tsui H.-C.T."/>
            <person name="Winkler M.E."/>
        </authorList>
    </citation>
    <scope>NUCLEOTIDE SEQUENCE</scope>
</reference>
<dbReference type="AlphaFoldDB" id="A0A382J6H1"/>
<name>A0A382J6H1_9ZZZZ</name>
<dbReference type="InterPro" id="IPR005484">
    <property type="entry name" value="Ribosomal_uL18_bac/plant/anim"/>
</dbReference>
<dbReference type="HAMAP" id="MF_01337_B">
    <property type="entry name" value="Ribosomal_uL18_B"/>
    <property type="match status" value="1"/>
</dbReference>
<dbReference type="EMBL" id="UINC01072090">
    <property type="protein sequence ID" value="SVC07486.1"/>
    <property type="molecule type" value="Genomic_DNA"/>
</dbReference>
<organism evidence="6">
    <name type="scientific">marine metagenome</name>
    <dbReference type="NCBI Taxonomy" id="408172"/>
    <lineage>
        <taxon>unclassified sequences</taxon>
        <taxon>metagenomes</taxon>
        <taxon>ecological metagenomes</taxon>
    </lineage>
</organism>
<dbReference type="InterPro" id="IPR057268">
    <property type="entry name" value="Ribosomal_L18"/>
</dbReference>
<keyword evidence="2" id="KW-0699">rRNA-binding</keyword>
<dbReference type="CDD" id="cd00432">
    <property type="entry name" value="Ribosomal_L18_L5e"/>
    <property type="match status" value="1"/>
</dbReference>
<dbReference type="GO" id="GO:0006412">
    <property type="term" value="P:translation"/>
    <property type="evidence" value="ECO:0007669"/>
    <property type="project" value="InterPro"/>
</dbReference>